<sequence>MSAASWASGISRTVDLDNIRGRSLASSSSSASMVLRLMHEHRSRDAKNAEATLAPTQLATRSSFSQDMKLQLLLLSSSITFDIPLVFGCTSRLLLFRRFYF</sequence>
<dbReference type="AlphaFoldDB" id="A0A2P2JER3"/>
<evidence type="ECO:0000313" key="2">
    <source>
        <dbReference type="EMBL" id="MBW91955.1"/>
    </source>
</evidence>
<reference evidence="2" key="1">
    <citation type="submission" date="2018-02" db="EMBL/GenBank/DDBJ databases">
        <title>Rhizophora mucronata_Transcriptome.</title>
        <authorList>
            <person name="Meera S.P."/>
            <person name="Sreeshan A."/>
            <person name="Augustine A."/>
        </authorList>
    </citation>
    <scope>NUCLEOTIDE SEQUENCE</scope>
    <source>
        <tissue evidence="2">Leaf</tissue>
    </source>
</reference>
<accession>A0A2P2JER3</accession>
<proteinExistence type="predicted"/>
<dbReference type="EMBL" id="GGEC01011472">
    <property type="protein sequence ID" value="MBW91955.1"/>
    <property type="molecule type" value="Transcribed_RNA"/>
</dbReference>
<name>A0A2P2JER3_RHIMU</name>
<keyword evidence="1" id="KW-0812">Transmembrane</keyword>
<keyword evidence="1" id="KW-0472">Membrane</keyword>
<organism evidence="2">
    <name type="scientific">Rhizophora mucronata</name>
    <name type="common">Asiatic mangrove</name>
    <dbReference type="NCBI Taxonomy" id="61149"/>
    <lineage>
        <taxon>Eukaryota</taxon>
        <taxon>Viridiplantae</taxon>
        <taxon>Streptophyta</taxon>
        <taxon>Embryophyta</taxon>
        <taxon>Tracheophyta</taxon>
        <taxon>Spermatophyta</taxon>
        <taxon>Magnoliopsida</taxon>
        <taxon>eudicotyledons</taxon>
        <taxon>Gunneridae</taxon>
        <taxon>Pentapetalae</taxon>
        <taxon>rosids</taxon>
        <taxon>fabids</taxon>
        <taxon>Malpighiales</taxon>
        <taxon>Rhizophoraceae</taxon>
        <taxon>Rhizophora</taxon>
    </lineage>
</organism>
<keyword evidence="1" id="KW-1133">Transmembrane helix</keyword>
<evidence type="ECO:0000256" key="1">
    <source>
        <dbReference type="SAM" id="Phobius"/>
    </source>
</evidence>
<protein>
    <submittedName>
        <fullName evidence="2">Uncharacterized protein</fullName>
    </submittedName>
</protein>
<feature type="transmembrane region" description="Helical" evidence="1">
    <location>
        <begin position="72"/>
        <end position="95"/>
    </location>
</feature>